<dbReference type="RefSeq" id="WP_122015532.1">
    <property type="nucleotide sequence ID" value="NZ_CP033169.1"/>
</dbReference>
<reference evidence="8 9" key="1">
    <citation type="submission" date="2018-10" db="EMBL/GenBank/DDBJ databases">
        <authorList>
            <person name="Zhang X."/>
        </authorList>
    </citation>
    <scope>NUCLEOTIDE SEQUENCE [LARGE SCALE GENOMIC DNA]</scope>
    <source>
        <strain evidence="8 9">SK-G1</strain>
    </source>
</reference>
<dbReference type="PROSITE" id="PS51257">
    <property type="entry name" value="PROKAR_LIPOPROTEIN"/>
    <property type="match status" value="1"/>
</dbReference>
<keyword evidence="3" id="KW-0813">Transport</keyword>
<proteinExistence type="inferred from homology"/>
<accession>A0A3G2RAU2</accession>
<feature type="domain" description="Rhodanese" evidence="7">
    <location>
        <begin position="341"/>
        <end position="409"/>
    </location>
</feature>
<dbReference type="InterPro" id="IPR030678">
    <property type="entry name" value="Peptide/Ni-bd"/>
</dbReference>
<dbReference type="InterPro" id="IPR023765">
    <property type="entry name" value="SBP_5_CS"/>
</dbReference>
<dbReference type="InterPro" id="IPR000914">
    <property type="entry name" value="SBP_5_dom"/>
</dbReference>
<name>A0A3G2RAU2_9FIRM</name>
<sequence length="514" mass="57332">MKKIWLTILILILAVALVAGCGGPAQQSQQGSSSNNTSGTSTPAKDSIVIALQGEPTTLDPQYPDDGNMRAVTDNVFERLLELDGKTLEPKPGLATDIKAVDSTTWQLTLREGVKFHNGDPFTAEDAVFSIKRIIDPAYKSQIAGNFSTIKDAKVVDAKTIQIITDGPDPILPKRLTKLDIVDKKYVEANPDKVATAPVGTGPYQVESWNRGVDIKIKAFDGYWGNKPAIKAATYRFIQEGSTRLSALKAGEIDLAVNMLPEYVDQLPEYKTSDGIEFTFLRFNTLRGPMKNKLIRQAACYAIDRDTLAKSLFMGYANVAQGQMAKPGYFGFNDSLKPYPYDPEKAKQLLKEAGYNGEVIQLVSERGRWLKDGELSEAVASMLTDAGFNVKLTFLSWQEWLDTLFNVEKAPDIMFSSNGNELFDMDRFYQAIIKTGGPQSTYSNPEIDKKITEARNEMDTQKRLQLYKELSQAVYDDPFGIPLLNLKDIYGMSKNLDWEPRQDSRITVYEMKLK</sequence>
<dbReference type="Gene3D" id="3.10.105.10">
    <property type="entry name" value="Dipeptide-binding Protein, Domain 3"/>
    <property type="match status" value="1"/>
</dbReference>
<dbReference type="PANTHER" id="PTHR30290:SF9">
    <property type="entry name" value="OLIGOPEPTIDE-BINDING PROTEIN APPA"/>
    <property type="match status" value="1"/>
</dbReference>
<evidence type="ECO:0000256" key="1">
    <source>
        <dbReference type="ARBA" id="ARBA00004193"/>
    </source>
</evidence>
<dbReference type="GO" id="GO:0043190">
    <property type="term" value="C:ATP-binding cassette (ABC) transporter complex"/>
    <property type="evidence" value="ECO:0007669"/>
    <property type="project" value="InterPro"/>
</dbReference>
<feature type="chain" id="PRO_5039311520" evidence="6">
    <location>
        <begin position="22"/>
        <end position="514"/>
    </location>
</feature>
<dbReference type="GO" id="GO:1904680">
    <property type="term" value="F:peptide transmembrane transporter activity"/>
    <property type="evidence" value="ECO:0007669"/>
    <property type="project" value="TreeGrafter"/>
</dbReference>
<evidence type="ECO:0000256" key="4">
    <source>
        <dbReference type="ARBA" id="ARBA00022729"/>
    </source>
</evidence>
<dbReference type="EMBL" id="CP033169">
    <property type="protein sequence ID" value="AYO31857.1"/>
    <property type="molecule type" value="Genomic_DNA"/>
</dbReference>
<evidence type="ECO:0000256" key="6">
    <source>
        <dbReference type="SAM" id="SignalP"/>
    </source>
</evidence>
<dbReference type="SUPFAM" id="SSF53850">
    <property type="entry name" value="Periplasmic binding protein-like II"/>
    <property type="match status" value="1"/>
</dbReference>
<dbReference type="PROSITE" id="PS50206">
    <property type="entry name" value="RHODANESE_3"/>
    <property type="match status" value="1"/>
</dbReference>
<dbReference type="InterPro" id="IPR039424">
    <property type="entry name" value="SBP_5"/>
</dbReference>
<dbReference type="Gene3D" id="3.40.190.10">
    <property type="entry name" value="Periplasmic binding protein-like II"/>
    <property type="match status" value="1"/>
</dbReference>
<dbReference type="PIRSF" id="PIRSF002741">
    <property type="entry name" value="MppA"/>
    <property type="match status" value="1"/>
</dbReference>
<keyword evidence="4 6" id="KW-0732">Signal</keyword>
<comment type="subcellular location">
    <subcellularLocation>
        <location evidence="1">Cell membrane</location>
        <topology evidence="1">Lipid-anchor</topology>
    </subcellularLocation>
</comment>
<evidence type="ECO:0000313" key="9">
    <source>
        <dbReference type="Proteomes" id="UP000280960"/>
    </source>
</evidence>
<organism evidence="8 9">
    <name type="scientific">Biomaibacter acetigenes</name>
    <dbReference type="NCBI Taxonomy" id="2316383"/>
    <lineage>
        <taxon>Bacteria</taxon>
        <taxon>Bacillati</taxon>
        <taxon>Bacillota</taxon>
        <taxon>Clostridia</taxon>
        <taxon>Thermosediminibacterales</taxon>
        <taxon>Tepidanaerobacteraceae</taxon>
        <taxon>Biomaibacter</taxon>
    </lineage>
</organism>
<comment type="similarity">
    <text evidence="2">Belongs to the bacterial solute-binding protein 5 family.</text>
</comment>
<dbReference type="PANTHER" id="PTHR30290">
    <property type="entry name" value="PERIPLASMIC BINDING COMPONENT OF ABC TRANSPORTER"/>
    <property type="match status" value="1"/>
</dbReference>
<keyword evidence="9" id="KW-1185">Reference proteome</keyword>
<dbReference type="GO" id="GO:0015833">
    <property type="term" value="P:peptide transport"/>
    <property type="evidence" value="ECO:0007669"/>
    <property type="project" value="TreeGrafter"/>
</dbReference>
<evidence type="ECO:0000256" key="3">
    <source>
        <dbReference type="ARBA" id="ARBA00022448"/>
    </source>
</evidence>
<feature type="signal peptide" evidence="6">
    <location>
        <begin position="1"/>
        <end position="21"/>
    </location>
</feature>
<dbReference type="PROSITE" id="PS01040">
    <property type="entry name" value="SBP_BACTERIAL_5"/>
    <property type="match status" value="1"/>
</dbReference>
<dbReference type="AlphaFoldDB" id="A0A3G2RAU2"/>
<evidence type="ECO:0000313" key="8">
    <source>
        <dbReference type="EMBL" id="AYO31857.1"/>
    </source>
</evidence>
<evidence type="ECO:0000259" key="7">
    <source>
        <dbReference type="PROSITE" id="PS50206"/>
    </source>
</evidence>
<dbReference type="GO" id="GO:0042597">
    <property type="term" value="C:periplasmic space"/>
    <property type="evidence" value="ECO:0007669"/>
    <property type="project" value="UniProtKB-ARBA"/>
</dbReference>
<gene>
    <name evidence="8" type="ORF">D2962_15710</name>
</gene>
<evidence type="ECO:0000256" key="2">
    <source>
        <dbReference type="ARBA" id="ARBA00005695"/>
    </source>
</evidence>
<dbReference type="Gene3D" id="3.90.76.10">
    <property type="entry name" value="Dipeptide-binding Protein, Domain 1"/>
    <property type="match status" value="1"/>
</dbReference>
<dbReference type="KEGG" id="bacg:D2962_15710"/>
<protein>
    <submittedName>
        <fullName evidence="8">ABC transporter substrate-binding protein</fullName>
    </submittedName>
</protein>
<dbReference type="Pfam" id="PF00496">
    <property type="entry name" value="SBP_bac_5"/>
    <property type="match status" value="1"/>
</dbReference>
<dbReference type="Proteomes" id="UP000280960">
    <property type="component" value="Chromosome"/>
</dbReference>
<dbReference type="InterPro" id="IPR001763">
    <property type="entry name" value="Rhodanese-like_dom"/>
</dbReference>
<feature type="region of interest" description="Disordered" evidence="5">
    <location>
        <begin position="24"/>
        <end position="43"/>
    </location>
</feature>
<evidence type="ECO:0000256" key="5">
    <source>
        <dbReference type="SAM" id="MobiDB-lite"/>
    </source>
</evidence>